<evidence type="ECO:0000256" key="4">
    <source>
        <dbReference type="ARBA" id="ARBA00023136"/>
    </source>
</evidence>
<dbReference type="PANTHER" id="PTHR23291">
    <property type="entry name" value="BAX INHIBITOR-RELATED"/>
    <property type="match status" value="1"/>
</dbReference>
<dbReference type="Pfam" id="PF01027">
    <property type="entry name" value="Bax1-I"/>
    <property type="match status" value="1"/>
</dbReference>
<evidence type="ECO:0000256" key="3">
    <source>
        <dbReference type="ARBA" id="ARBA00022989"/>
    </source>
</evidence>
<dbReference type="GO" id="GO:0016020">
    <property type="term" value="C:membrane"/>
    <property type="evidence" value="ECO:0007669"/>
    <property type="project" value="UniProtKB-SubCell"/>
</dbReference>
<sequence>GCAAFCDGCYTFFILALSGAYNLRKYQGYPGYPTQPPSYPPAYQQPSYPPPSYPGYPQPAYPVPPMPIPGYVPPSGSPEGGEFAASPFSDKAIRRRFIGKVYSILSAQLLVTTAIVALFIFVPPIRAWVRTNQWFYYLAYAVFFATYIALACCESVRRKYPGNFIALGVFTVALSYMAGTLSAMYTINSVLVCLLITCAVCLSVTIAAICCPCDITKCQAVIAFLSILLFIFGIAVMITYLVAGYNETLNAVYGGIAAVVFSIYLAFDTQMIMGGRKYELSPEEYIYGALQLYVDIVNLFMIFLSLFGVASSD</sequence>
<proteinExistence type="inferred from homology"/>
<feature type="transmembrane region" description="Helical" evidence="5">
    <location>
        <begin position="101"/>
        <end position="122"/>
    </location>
</feature>
<dbReference type="AlphaFoldDB" id="A0A5K3F873"/>
<keyword evidence="2 5" id="KW-0812">Transmembrane</keyword>
<reference evidence="6" key="1">
    <citation type="submission" date="2019-11" db="UniProtKB">
        <authorList>
            <consortium name="WormBaseParasite"/>
        </authorList>
    </citation>
    <scope>IDENTIFICATION</scope>
</reference>
<comment type="subcellular location">
    <subcellularLocation>
        <location evidence="1">Membrane</location>
        <topology evidence="1">Multi-pass membrane protein</topology>
    </subcellularLocation>
</comment>
<dbReference type="GO" id="GO:0005783">
    <property type="term" value="C:endoplasmic reticulum"/>
    <property type="evidence" value="ECO:0007669"/>
    <property type="project" value="TreeGrafter"/>
</dbReference>
<comment type="similarity">
    <text evidence="5">Belongs to the BI1 family.</text>
</comment>
<dbReference type="InterPro" id="IPR006214">
    <property type="entry name" value="Bax_inhibitor_1-related"/>
</dbReference>
<evidence type="ECO:0000313" key="6">
    <source>
        <dbReference type="WBParaSite" id="MCU_006234-RB"/>
    </source>
</evidence>
<evidence type="ECO:0000256" key="2">
    <source>
        <dbReference type="ARBA" id="ARBA00022692"/>
    </source>
</evidence>
<feature type="transmembrane region" description="Helical" evidence="5">
    <location>
        <begin position="288"/>
        <end position="310"/>
    </location>
</feature>
<organism evidence="6">
    <name type="scientific">Mesocestoides corti</name>
    <name type="common">Flatworm</name>
    <dbReference type="NCBI Taxonomy" id="53468"/>
    <lineage>
        <taxon>Eukaryota</taxon>
        <taxon>Metazoa</taxon>
        <taxon>Spiralia</taxon>
        <taxon>Lophotrochozoa</taxon>
        <taxon>Platyhelminthes</taxon>
        <taxon>Cestoda</taxon>
        <taxon>Eucestoda</taxon>
        <taxon>Cyclophyllidea</taxon>
        <taxon>Mesocestoididae</taxon>
        <taxon>Mesocestoides</taxon>
    </lineage>
</organism>
<dbReference type="GO" id="GO:2001234">
    <property type="term" value="P:negative regulation of apoptotic signaling pathway"/>
    <property type="evidence" value="ECO:0007669"/>
    <property type="project" value="TreeGrafter"/>
</dbReference>
<dbReference type="PANTHER" id="PTHR23291:SF127">
    <property type="entry name" value="PROTEIN LIFEGUARD 1-LIKE"/>
    <property type="match status" value="1"/>
</dbReference>
<protein>
    <submittedName>
        <fullName evidence="6">Protein lifeguard 1</fullName>
    </submittedName>
</protein>
<evidence type="ECO:0000256" key="1">
    <source>
        <dbReference type="ARBA" id="ARBA00004141"/>
    </source>
</evidence>
<dbReference type="WBParaSite" id="MCU_006234-RB">
    <property type="protein sequence ID" value="MCU_006234-RB"/>
    <property type="gene ID" value="MCU_006234"/>
</dbReference>
<evidence type="ECO:0000256" key="5">
    <source>
        <dbReference type="RuleBase" id="RU004379"/>
    </source>
</evidence>
<feature type="transmembrane region" description="Helical" evidence="5">
    <location>
        <begin position="249"/>
        <end position="267"/>
    </location>
</feature>
<dbReference type="GO" id="GO:0005794">
    <property type="term" value="C:Golgi apparatus"/>
    <property type="evidence" value="ECO:0007669"/>
    <property type="project" value="TreeGrafter"/>
</dbReference>
<feature type="transmembrane region" description="Helical" evidence="5">
    <location>
        <begin position="160"/>
        <end position="179"/>
    </location>
</feature>
<accession>A0A5K3F873</accession>
<feature type="transmembrane region" description="Helical" evidence="5">
    <location>
        <begin position="185"/>
        <end position="209"/>
    </location>
</feature>
<keyword evidence="4 5" id="KW-0472">Membrane</keyword>
<keyword evidence="3 5" id="KW-1133">Transmembrane helix</keyword>
<name>A0A5K3F873_MESCO</name>
<feature type="transmembrane region" description="Helical" evidence="5">
    <location>
        <begin position="221"/>
        <end position="243"/>
    </location>
</feature>
<feature type="transmembrane region" description="Helical" evidence="5">
    <location>
        <begin position="134"/>
        <end position="153"/>
    </location>
</feature>
<dbReference type="CDD" id="cd10428">
    <property type="entry name" value="LFG_like"/>
    <property type="match status" value="1"/>
</dbReference>